<dbReference type="SUPFAM" id="SSF54909">
    <property type="entry name" value="Dimeric alpha+beta barrel"/>
    <property type="match status" value="1"/>
</dbReference>
<dbReference type="InterPro" id="IPR006311">
    <property type="entry name" value="TAT_signal"/>
</dbReference>
<keyword evidence="5" id="KW-0732">Signal</keyword>
<protein>
    <submittedName>
        <fullName evidence="11">Dye decolorizing peroxidase</fullName>
        <ecNumber evidence="11">1.11.1.19</ecNumber>
    </submittedName>
</protein>
<evidence type="ECO:0000259" key="9">
    <source>
        <dbReference type="Pfam" id="PF04261"/>
    </source>
</evidence>
<evidence type="ECO:0000313" key="11">
    <source>
        <dbReference type="EMBL" id="MDR7165885.1"/>
    </source>
</evidence>
<dbReference type="AlphaFoldDB" id="A0AAW8NG63"/>
<sequence>MTGNQHPAGQSVESTEQDVRAKLPRRGLLFGGAAAGLGALAAAGAQLAGAAPQDGTPAAQPADTVHGGGTVPFYGTRQAGITTAAQAHGVFVALDLRPGTTRAGIRALLRLLSDDAANLTAGRPALADSEAELAQVPALLTVTFGFGPGLVAAVDPARSPAWLQPLPAFTVDRLQPGFSDGDLLLQICADDPVTVAHAQRMLLKDSRSFATVRWIQTGFRRSYGSEKPGTTMRNLFGQVDGTTNPAPDSAEHERVVWGGGDIPAWTENGTSVVIRRIAMNLDKWDEVDRVAREESMGRRLSNGAPLTGTQEHDEPDFAAVSKLGFPVISDVSHLRRARPEDGSQRIFRRAYNYDAAPGSGGISDSGLIFVSYQADVERQFIPIQRRLDEMDMLNQWTTPVGSAVFAIPPGCREGGFIGEGLFA</sequence>
<gene>
    <name evidence="11" type="ORF">J2X12_003939</name>
</gene>
<comment type="similarity">
    <text evidence="8">Belongs to the DyP-type peroxidase family.</text>
</comment>
<dbReference type="GO" id="GO:0046872">
    <property type="term" value="F:metal ion binding"/>
    <property type="evidence" value="ECO:0007669"/>
    <property type="project" value="UniProtKB-KW"/>
</dbReference>
<keyword evidence="3" id="KW-0349">Heme</keyword>
<evidence type="ECO:0000256" key="2">
    <source>
        <dbReference type="ARBA" id="ARBA00022559"/>
    </source>
</evidence>
<dbReference type="RefSeq" id="WP_139031063.1">
    <property type="nucleotide sequence ID" value="NZ_JAVDWN010000020.1"/>
</dbReference>
<evidence type="ECO:0000256" key="3">
    <source>
        <dbReference type="ARBA" id="ARBA00022617"/>
    </source>
</evidence>
<keyword evidence="6 11" id="KW-0560">Oxidoreductase</keyword>
<dbReference type="NCBIfam" id="TIGR01413">
    <property type="entry name" value="Dyp_perox_fam"/>
    <property type="match status" value="1"/>
</dbReference>
<dbReference type="GO" id="GO:0005829">
    <property type="term" value="C:cytosol"/>
    <property type="evidence" value="ECO:0007669"/>
    <property type="project" value="TreeGrafter"/>
</dbReference>
<keyword evidence="7" id="KW-0408">Iron</keyword>
<dbReference type="EC" id="1.11.1.19" evidence="11"/>
<proteinExistence type="inferred from homology"/>
<dbReference type="GO" id="GO:0004601">
    <property type="term" value="F:peroxidase activity"/>
    <property type="evidence" value="ECO:0007669"/>
    <property type="project" value="UniProtKB-KW"/>
</dbReference>
<evidence type="ECO:0000256" key="5">
    <source>
        <dbReference type="ARBA" id="ARBA00022729"/>
    </source>
</evidence>
<name>A0AAW8NG63_PSEOX</name>
<dbReference type="GO" id="GO:0020037">
    <property type="term" value="F:heme binding"/>
    <property type="evidence" value="ECO:0007669"/>
    <property type="project" value="InterPro"/>
</dbReference>
<dbReference type="Pfam" id="PF20628">
    <property type="entry name" value="Dyp_perox_C"/>
    <property type="match status" value="1"/>
</dbReference>
<reference evidence="11" key="1">
    <citation type="submission" date="2023-07" db="EMBL/GenBank/DDBJ databases">
        <title>Sorghum-associated microbial communities from plants grown in Nebraska, USA.</title>
        <authorList>
            <person name="Schachtman D."/>
        </authorList>
    </citation>
    <scope>NUCLEOTIDE SEQUENCE</scope>
    <source>
        <strain evidence="11">BE261</strain>
    </source>
</reference>
<comment type="caution">
    <text evidence="11">The sequence shown here is derived from an EMBL/GenBank/DDBJ whole genome shotgun (WGS) entry which is preliminary data.</text>
</comment>
<dbReference type="PROSITE" id="PS51404">
    <property type="entry name" value="DYP_PEROXIDASE"/>
    <property type="match status" value="1"/>
</dbReference>
<evidence type="ECO:0000259" key="10">
    <source>
        <dbReference type="Pfam" id="PF20628"/>
    </source>
</evidence>
<evidence type="ECO:0000256" key="8">
    <source>
        <dbReference type="ARBA" id="ARBA00025737"/>
    </source>
</evidence>
<keyword evidence="2 11" id="KW-0575">Peroxidase</keyword>
<keyword evidence="4" id="KW-0479">Metal-binding</keyword>
<dbReference type="PANTHER" id="PTHR30521:SF4">
    <property type="entry name" value="DEFERROCHELATASE"/>
    <property type="match status" value="1"/>
</dbReference>
<evidence type="ECO:0000256" key="6">
    <source>
        <dbReference type="ARBA" id="ARBA00023002"/>
    </source>
</evidence>
<dbReference type="PROSITE" id="PS51318">
    <property type="entry name" value="TAT"/>
    <property type="match status" value="1"/>
</dbReference>
<dbReference type="InterPro" id="IPR006314">
    <property type="entry name" value="Dyp_peroxidase"/>
</dbReference>
<dbReference type="Proteomes" id="UP001262032">
    <property type="component" value="Unassembled WGS sequence"/>
</dbReference>
<dbReference type="InterPro" id="IPR048327">
    <property type="entry name" value="Dyp_perox_N"/>
</dbReference>
<dbReference type="InterPro" id="IPR011008">
    <property type="entry name" value="Dimeric_a/b-barrel"/>
</dbReference>
<evidence type="ECO:0000313" key="12">
    <source>
        <dbReference type="Proteomes" id="UP001262032"/>
    </source>
</evidence>
<comment type="cofactor">
    <cofactor evidence="1">
        <name>heme b</name>
        <dbReference type="ChEBI" id="CHEBI:60344"/>
    </cofactor>
</comment>
<dbReference type="EMBL" id="JAVDWN010000020">
    <property type="protein sequence ID" value="MDR7165885.1"/>
    <property type="molecule type" value="Genomic_DNA"/>
</dbReference>
<evidence type="ECO:0000256" key="7">
    <source>
        <dbReference type="ARBA" id="ARBA00023004"/>
    </source>
</evidence>
<organism evidence="11 12">
    <name type="scientific">Pseudarthrobacter oxydans</name>
    <name type="common">Arthrobacter oxydans</name>
    <dbReference type="NCBI Taxonomy" id="1671"/>
    <lineage>
        <taxon>Bacteria</taxon>
        <taxon>Bacillati</taxon>
        <taxon>Actinomycetota</taxon>
        <taxon>Actinomycetes</taxon>
        <taxon>Micrococcales</taxon>
        <taxon>Micrococcaceae</taxon>
        <taxon>Pseudarthrobacter</taxon>
    </lineage>
</organism>
<evidence type="ECO:0000256" key="1">
    <source>
        <dbReference type="ARBA" id="ARBA00001970"/>
    </source>
</evidence>
<dbReference type="InterPro" id="IPR048328">
    <property type="entry name" value="Dyp_perox_C"/>
</dbReference>
<feature type="domain" description="Dyp-type peroxidase C-terminal" evidence="10">
    <location>
        <begin position="232"/>
        <end position="411"/>
    </location>
</feature>
<feature type="domain" description="Dyp-type peroxidase N-terminal" evidence="9">
    <location>
        <begin position="78"/>
        <end position="220"/>
    </location>
</feature>
<evidence type="ECO:0000256" key="4">
    <source>
        <dbReference type="ARBA" id="ARBA00022723"/>
    </source>
</evidence>
<dbReference type="Pfam" id="PF04261">
    <property type="entry name" value="Dyp_perox_N"/>
    <property type="match status" value="1"/>
</dbReference>
<accession>A0AAW8NG63</accession>
<dbReference type="PANTHER" id="PTHR30521">
    <property type="entry name" value="DEFERROCHELATASE/PEROXIDASE"/>
    <property type="match status" value="1"/>
</dbReference>